<feature type="region of interest" description="Disordered" evidence="1">
    <location>
        <begin position="1"/>
        <end position="32"/>
    </location>
</feature>
<protein>
    <submittedName>
        <fullName evidence="2">Uncharacterized protein</fullName>
    </submittedName>
</protein>
<feature type="compositionally biased region" description="Basic and acidic residues" evidence="1">
    <location>
        <begin position="1"/>
        <end position="18"/>
    </location>
</feature>
<comment type="caution">
    <text evidence="2">The sequence shown here is derived from an EMBL/GenBank/DDBJ whole genome shotgun (WGS) entry which is preliminary data.</text>
</comment>
<organism evidence="2 3">
    <name type="scientific">Plakobranchus ocellatus</name>
    <dbReference type="NCBI Taxonomy" id="259542"/>
    <lineage>
        <taxon>Eukaryota</taxon>
        <taxon>Metazoa</taxon>
        <taxon>Spiralia</taxon>
        <taxon>Lophotrochozoa</taxon>
        <taxon>Mollusca</taxon>
        <taxon>Gastropoda</taxon>
        <taxon>Heterobranchia</taxon>
        <taxon>Euthyneura</taxon>
        <taxon>Panpulmonata</taxon>
        <taxon>Sacoglossa</taxon>
        <taxon>Placobranchoidea</taxon>
        <taxon>Plakobranchidae</taxon>
        <taxon>Plakobranchus</taxon>
    </lineage>
</organism>
<dbReference type="AlphaFoldDB" id="A0AAV3Y7X2"/>
<keyword evidence="3" id="KW-1185">Reference proteome</keyword>
<dbReference type="EMBL" id="BLXT01000588">
    <property type="protein sequence ID" value="GFN78292.1"/>
    <property type="molecule type" value="Genomic_DNA"/>
</dbReference>
<evidence type="ECO:0000256" key="1">
    <source>
        <dbReference type="SAM" id="MobiDB-lite"/>
    </source>
</evidence>
<dbReference type="Proteomes" id="UP000735302">
    <property type="component" value="Unassembled WGS sequence"/>
</dbReference>
<gene>
    <name evidence="2" type="ORF">PoB_000479800</name>
</gene>
<sequence>MLTLAHHLEKVPRHDSHRQLNKTVAKPGAAGTPIETLRPAVKQCSTTNKFGDFAFRLLDAALDPEVNASVARQSDSTPERL</sequence>
<accession>A0AAV3Y7X2</accession>
<name>A0AAV3Y7X2_9GAST</name>
<proteinExistence type="predicted"/>
<reference evidence="2 3" key="1">
    <citation type="journal article" date="2021" name="Elife">
        <title>Chloroplast acquisition without the gene transfer in kleptoplastic sea slugs, Plakobranchus ocellatus.</title>
        <authorList>
            <person name="Maeda T."/>
            <person name="Takahashi S."/>
            <person name="Yoshida T."/>
            <person name="Shimamura S."/>
            <person name="Takaki Y."/>
            <person name="Nagai Y."/>
            <person name="Toyoda A."/>
            <person name="Suzuki Y."/>
            <person name="Arimoto A."/>
            <person name="Ishii H."/>
            <person name="Satoh N."/>
            <person name="Nishiyama T."/>
            <person name="Hasebe M."/>
            <person name="Maruyama T."/>
            <person name="Minagawa J."/>
            <person name="Obokata J."/>
            <person name="Shigenobu S."/>
        </authorList>
    </citation>
    <scope>NUCLEOTIDE SEQUENCE [LARGE SCALE GENOMIC DNA]</scope>
</reference>
<evidence type="ECO:0000313" key="3">
    <source>
        <dbReference type="Proteomes" id="UP000735302"/>
    </source>
</evidence>
<evidence type="ECO:0000313" key="2">
    <source>
        <dbReference type="EMBL" id="GFN78292.1"/>
    </source>
</evidence>